<accession>A0ABQ1HLI2</accession>
<dbReference type="RefSeq" id="WP_188494524.1">
    <property type="nucleotide sequence ID" value="NZ_BMGA01000006.1"/>
</dbReference>
<keyword evidence="3" id="KW-0378">Hydrolase</keyword>
<proteinExistence type="inferred from homology"/>
<evidence type="ECO:0000256" key="4">
    <source>
        <dbReference type="ARBA" id="ARBA00022837"/>
    </source>
</evidence>
<evidence type="ECO:0000256" key="1">
    <source>
        <dbReference type="ARBA" id="ARBA00008779"/>
    </source>
</evidence>
<name>A0ABQ1HLI2_9FLAO</name>
<evidence type="ECO:0000313" key="6">
    <source>
        <dbReference type="EMBL" id="GGA82260.1"/>
    </source>
</evidence>
<dbReference type="PANTHER" id="PTHR42693:SF53">
    <property type="entry name" value="ENDO-4-O-SULFATASE"/>
    <property type="match status" value="1"/>
</dbReference>
<dbReference type="Pfam" id="PF00884">
    <property type="entry name" value="Sulfatase"/>
    <property type="match status" value="1"/>
</dbReference>
<feature type="domain" description="Sulfatase N-terminal" evidence="5">
    <location>
        <begin position="36"/>
        <end position="381"/>
    </location>
</feature>
<dbReference type="PROSITE" id="PS00523">
    <property type="entry name" value="SULFATASE_1"/>
    <property type="match status" value="1"/>
</dbReference>
<evidence type="ECO:0000256" key="3">
    <source>
        <dbReference type="ARBA" id="ARBA00022801"/>
    </source>
</evidence>
<evidence type="ECO:0000313" key="7">
    <source>
        <dbReference type="Proteomes" id="UP000658793"/>
    </source>
</evidence>
<dbReference type="EMBL" id="BMGA01000006">
    <property type="protein sequence ID" value="GGA82260.1"/>
    <property type="molecule type" value="Genomic_DNA"/>
</dbReference>
<dbReference type="PANTHER" id="PTHR42693">
    <property type="entry name" value="ARYLSULFATASE FAMILY MEMBER"/>
    <property type="match status" value="1"/>
</dbReference>
<evidence type="ECO:0000259" key="5">
    <source>
        <dbReference type="Pfam" id="PF00884"/>
    </source>
</evidence>
<dbReference type="Gene3D" id="3.40.720.10">
    <property type="entry name" value="Alkaline Phosphatase, subunit A"/>
    <property type="match status" value="1"/>
</dbReference>
<sequence length="493" mass="56891">MKHIKYSIYTNFFLLFSLSIGILCNAQNNTKSKKSPNLLIIIADQWRAQAVGFEGKEPVMTPYLDQYVKESLVLEQMVSNYPVCSPARAMLMTGQYPIKNKVYSNVNSASAPFGIELQEDAICWSDVLKENGYFNGYIGKWHLDSPYKPYIPTSNNIGAVAWNEWTSPEKRHGFDYWYAYGTYDEHDKPMYWDTNDKRENFKYVNQWGPIHEADKALAYLKNEEGKIRNSDAPFSLVVSMNPPHSEYQRVPEKYYQLYKDIPLEDLVKDPNIPPAGTVMGDTYRKDIRYYYANITGVDEQIGRILNGLKDLKLDDNTIVMIMADHGNCLGKHSEISKNNIFEESLRIPFIVRWKNHIVPRIDREFLGSLPDIYPTLLDLMGLKSKIPKNIDGKSYAQYYLNSKGKKPTEQYILGAIISDNVDMNTGFRGVRTKDYKLSFVKKKGKGEYVLYDLKADPFELTNIYKPDLPIVKKLQPVLKQWLLKTKDGFVINQ</sequence>
<gene>
    <name evidence="6" type="ORF">GCM10008015_23720</name>
</gene>
<comment type="similarity">
    <text evidence="1">Belongs to the sulfatase family.</text>
</comment>
<dbReference type="InterPro" id="IPR050738">
    <property type="entry name" value="Sulfatase"/>
</dbReference>
<dbReference type="InterPro" id="IPR017850">
    <property type="entry name" value="Alkaline_phosphatase_core_sf"/>
</dbReference>
<keyword evidence="2" id="KW-0479">Metal-binding</keyword>
<dbReference type="Gene3D" id="3.30.1120.10">
    <property type="match status" value="1"/>
</dbReference>
<dbReference type="CDD" id="cd16034">
    <property type="entry name" value="sulfatase_like"/>
    <property type="match status" value="1"/>
</dbReference>
<reference evidence="7" key="1">
    <citation type="journal article" date="2019" name="Int. J. Syst. Evol. Microbiol.">
        <title>The Global Catalogue of Microorganisms (GCM) 10K type strain sequencing project: providing services to taxonomists for standard genome sequencing and annotation.</title>
        <authorList>
            <consortium name="The Broad Institute Genomics Platform"/>
            <consortium name="The Broad Institute Genome Sequencing Center for Infectious Disease"/>
            <person name="Wu L."/>
            <person name="Ma J."/>
        </authorList>
    </citation>
    <scope>NUCLEOTIDE SEQUENCE [LARGE SCALE GENOMIC DNA]</scope>
    <source>
        <strain evidence="7">CGMCC 1.12811</strain>
    </source>
</reference>
<keyword evidence="4" id="KW-0106">Calcium</keyword>
<dbReference type="InterPro" id="IPR000917">
    <property type="entry name" value="Sulfatase_N"/>
</dbReference>
<protein>
    <submittedName>
        <fullName evidence="6">Sulfatase</fullName>
    </submittedName>
</protein>
<keyword evidence="7" id="KW-1185">Reference proteome</keyword>
<dbReference type="Proteomes" id="UP000658793">
    <property type="component" value="Unassembled WGS sequence"/>
</dbReference>
<comment type="caution">
    <text evidence="6">The sequence shown here is derived from an EMBL/GenBank/DDBJ whole genome shotgun (WGS) entry which is preliminary data.</text>
</comment>
<organism evidence="6 7">
    <name type="scientific">Flavobacterium palustre</name>
    <dbReference type="NCBI Taxonomy" id="1476463"/>
    <lineage>
        <taxon>Bacteria</taxon>
        <taxon>Pseudomonadati</taxon>
        <taxon>Bacteroidota</taxon>
        <taxon>Flavobacteriia</taxon>
        <taxon>Flavobacteriales</taxon>
        <taxon>Flavobacteriaceae</taxon>
        <taxon>Flavobacterium</taxon>
    </lineage>
</organism>
<evidence type="ECO:0000256" key="2">
    <source>
        <dbReference type="ARBA" id="ARBA00022723"/>
    </source>
</evidence>
<dbReference type="SUPFAM" id="SSF53649">
    <property type="entry name" value="Alkaline phosphatase-like"/>
    <property type="match status" value="1"/>
</dbReference>
<dbReference type="InterPro" id="IPR024607">
    <property type="entry name" value="Sulfatase_CS"/>
</dbReference>